<dbReference type="SUPFAM" id="SSF55729">
    <property type="entry name" value="Acyl-CoA N-acyltransferases (Nat)"/>
    <property type="match status" value="1"/>
</dbReference>
<comment type="caution">
    <text evidence="2">The sequence shown here is derived from an EMBL/GenBank/DDBJ whole genome shotgun (WGS) entry which is preliminary data.</text>
</comment>
<dbReference type="PROSITE" id="PS51186">
    <property type="entry name" value="GNAT"/>
    <property type="match status" value="1"/>
</dbReference>
<name>A0AAV5NWX5_9VIBR</name>
<dbReference type="Proteomes" id="UP001156690">
    <property type="component" value="Unassembled WGS sequence"/>
</dbReference>
<evidence type="ECO:0000313" key="2">
    <source>
        <dbReference type="EMBL" id="GLQ74930.1"/>
    </source>
</evidence>
<dbReference type="Pfam" id="PF13673">
    <property type="entry name" value="Acetyltransf_10"/>
    <property type="match status" value="1"/>
</dbReference>
<feature type="domain" description="N-acetyltransferase" evidence="1">
    <location>
        <begin position="6"/>
        <end position="159"/>
    </location>
</feature>
<dbReference type="GO" id="GO:0016747">
    <property type="term" value="F:acyltransferase activity, transferring groups other than amino-acyl groups"/>
    <property type="evidence" value="ECO:0007669"/>
    <property type="project" value="InterPro"/>
</dbReference>
<keyword evidence="3" id="KW-1185">Reference proteome</keyword>
<dbReference type="EMBL" id="BSNX01000067">
    <property type="protein sequence ID" value="GLQ74930.1"/>
    <property type="molecule type" value="Genomic_DNA"/>
</dbReference>
<proteinExistence type="predicted"/>
<evidence type="ECO:0000313" key="3">
    <source>
        <dbReference type="Proteomes" id="UP001156690"/>
    </source>
</evidence>
<protein>
    <submittedName>
        <fullName evidence="2">ElaA protein</fullName>
    </submittedName>
</protein>
<reference evidence="3" key="1">
    <citation type="journal article" date="2019" name="Int. J. Syst. Evol. Microbiol.">
        <title>The Global Catalogue of Microorganisms (GCM) 10K type strain sequencing project: providing services to taxonomists for standard genome sequencing and annotation.</title>
        <authorList>
            <consortium name="The Broad Institute Genomics Platform"/>
            <consortium name="The Broad Institute Genome Sequencing Center for Infectious Disease"/>
            <person name="Wu L."/>
            <person name="Ma J."/>
        </authorList>
    </citation>
    <scope>NUCLEOTIDE SEQUENCE [LARGE SCALE GENOMIC DNA]</scope>
    <source>
        <strain evidence="3">NBRC 15640</strain>
    </source>
</reference>
<gene>
    <name evidence="2" type="ORF">GCM10007932_42920</name>
</gene>
<dbReference type="Gene3D" id="3.40.630.30">
    <property type="match status" value="1"/>
</dbReference>
<dbReference type="InterPro" id="IPR016181">
    <property type="entry name" value="Acyl_CoA_acyltransferase"/>
</dbReference>
<evidence type="ECO:0000259" key="1">
    <source>
        <dbReference type="PROSITE" id="PS51186"/>
    </source>
</evidence>
<dbReference type="AlphaFoldDB" id="A0AAV5NWX5"/>
<organism evidence="2 3">
    <name type="scientific">Vibrio penaeicida</name>
    <dbReference type="NCBI Taxonomy" id="104609"/>
    <lineage>
        <taxon>Bacteria</taxon>
        <taxon>Pseudomonadati</taxon>
        <taxon>Pseudomonadota</taxon>
        <taxon>Gammaproteobacteria</taxon>
        <taxon>Vibrionales</taxon>
        <taxon>Vibrionaceae</taxon>
        <taxon>Vibrio</taxon>
    </lineage>
</organism>
<dbReference type="RefSeq" id="WP_126608072.1">
    <property type="nucleotide sequence ID" value="NZ_AP025144.1"/>
</dbReference>
<dbReference type="CDD" id="cd04301">
    <property type="entry name" value="NAT_SF"/>
    <property type="match status" value="1"/>
</dbReference>
<dbReference type="InterPro" id="IPR000182">
    <property type="entry name" value="GNAT_dom"/>
</dbReference>
<sequence>MRWKICTFEQLTPIELYQLLKLRVDIFVVEQNAPYSDLDGKDCAEGVMHVLGFDGDEVVAYSRLLPQGMGYPEEVKPYLGENKSDTAIGRVVVHSAYRGRGLGDELLRVSIAAMQRHEFSTPVFISAQSYLVPYYQKQGFEVFTPAYMEDGCDMRGMRANAFHTL</sequence>
<accession>A0AAV5NWX5</accession>